<reference evidence="6" key="1">
    <citation type="submission" date="2020-10" db="EMBL/GenBank/DDBJ databases">
        <authorList>
            <person name="Gilroy R."/>
        </authorList>
    </citation>
    <scope>NUCLEOTIDE SEQUENCE</scope>
    <source>
        <strain evidence="6">ChiSjej4B22-9803</strain>
    </source>
</reference>
<keyword evidence="2" id="KW-0732">Signal</keyword>
<evidence type="ECO:0000313" key="7">
    <source>
        <dbReference type="Proteomes" id="UP000824111"/>
    </source>
</evidence>
<dbReference type="PANTHER" id="PTHR33392">
    <property type="entry name" value="POLYISOPRENYL-TEICHOIC ACID--PEPTIDOGLYCAN TEICHOIC ACID TRANSFERASE TAGU"/>
    <property type="match status" value="1"/>
</dbReference>
<comment type="caution">
    <text evidence="6">The sequence shown here is derived from an EMBL/GenBank/DDBJ whole genome shotgun (WGS) entry which is preliminary data.</text>
</comment>
<protein>
    <submittedName>
        <fullName evidence="6">PT domain-containing protein</fullName>
    </submittedName>
</protein>
<dbReference type="Proteomes" id="UP000824111">
    <property type="component" value="Unassembled WGS sequence"/>
</dbReference>
<organism evidence="6 7">
    <name type="scientific">Candidatus Avimonoglobus intestinipullorum</name>
    <dbReference type="NCBI Taxonomy" id="2840699"/>
    <lineage>
        <taxon>Bacteria</taxon>
        <taxon>Bacillati</taxon>
        <taxon>Bacillota</taxon>
        <taxon>Clostridia</taxon>
        <taxon>Eubacteriales</taxon>
        <taxon>Candidatus Avimonoglobus</taxon>
    </lineage>
</organism>
<dbReference type="Pfam" id="PF03816">
    <property type="entry name" value="LytR_cpsA_psr"/>
    <property type="match status" value="1"/>
</dbReference>
<dbReference type="PANTHER" id="PTHR33392:SF6">
    <property type="entry name" value="POLYISOPRENYL-TEICHOIC ACID--PEPTIDOGLYCAN TEICHOIC ACID TRANSFERASE TAGU"/>
    <property type="match status" value="1"/>
</dbReference>
<keyword evidence="3" id="KW-0677">Repeat</keyword>
<proteinExistence type="inferred from homology"/>
<name>A0A9D1S5Z5_9FIRM</name>
<dbReference type="EMBL" id="DVND01000063">
    <property type="protein sequence ID" value="HIU48215.1"/>
    <property type="molecule type" value="Genomic_DNA"/>
</dbReference>
<sequence length="277" mass="30586">MNILGPVTYDVPDVEGNGRGMNYDDPAQNLHIHLKPGVQELTGNQVQQFLRYRKSNDGTTDGSDISRIARQQDFVKAVIDQKVNIGLLMKLPEIFRQMSKELKTNVSVGDVAKYARYLTDLKGENIKTYQLPGEDQYIGGGWYYVMDEDAAKEMISQVFGYDASDITTDVTVTGIKPSANTKKATSTPAATKKPAASDQSTTRKTTVKPTKTPVPDEEEEEPTRRPTAKPTVEPTEEPTERPTAKPTAKPTEEPTEKPTAKPTAEPEPEEDDVITLD</sequence>
<evidence type="ECO:0000259" key="5">
    <source>
        <dbReference type="Pfam" id="PF03816"/>
    </source>
</evidence>
<feature type="region of interest" description="Disordered" evidence="4">
    <location>
        <begin position="178"/>
        <end position="277"/>
    </location>
</feature>
<dbReference type="InterPro" id="IPR004474">
    <property type="entry name" value="LytR_CpsA_psr"/>
</dbReference>
<evidence type="ECO:0000256" key="1">
    <source>
        <dbReference type="ARBA" id="ARBA00006068"/>
    </source>
</evidence>
<comment type="similarity">
    <text evidence="1">Belongs to the LytR/CpsA/Psr (LCP) family.</text>
</comment>
<feature type="domain" description="Cell envelope-related transcriptional attenuator" evidence="5">
    <location>
        <begin position="24"/>
        <end position="81"/>
    </location>
</feature>
<dbReference type="AlphaFoldDB" id="A0A9D1S5Z5"/>
<evidence type="ECO:0000256" key="2">
    <source>
        <dbReference type="ARBA" id="ARBA00022729"/>
    </source>
</evidence>
<feature type="compositionally biased region" description="Basic and acidic residues" evidence="4">
    <location>
        <begin position="250"/>
        <end position="259"/>
    </location>
</feature>
<evidence type="ECO:0000313" key="6">
    <source>
        <dbReference type="EMBL" id="HIU48215.1"/>
    </source>
</evidence>
<gene>
    <name evidence="6" type="ORF">IAB04_02500</name>
</gene>
<evidence type="ECO:0000256" key="4">
    <source>
        <dbReference type="SAM" id="MobiDB-lite"/>
    </source>
</evidence>
<accession>A0A9D1S5Z5</accession>
<dbReference type="Pfam" id="PF04886">
    <property type="entry name" value="PT"/>
    <property type="match status" value="1"/>
</dbReference>
<feature type="compositionally biased region" description="Acidic residues" evidence="4">
    <location>
        <begin position="266"/>
        <end position="277"/>
    </location>
</feature>
<dbReference type="InterPro" id="IPR050922">
    <property type="entry name" value="LytR/CpsA/Psr_CW_biosynth"/>
</dbReference>
<dbReference type="InterPro" id="IPR006970">
    <property type="entry name" value="PT"/>
</dbReference>
<feature type="compositionally biased region" description="Low complexity" evidence="4">
    <location>
        <begin position="181"/>
        <end position="213"/>
    </location>
</feature>
<evidence type="ECO:0000256" key="3">
    <source>
        <dbReference type="ARBA" id="ARBA00022737"/>
    </source>
</evidence>
<dbReference type="Gene3D" id="3.40.630.190">
    <property type="entry name" value="LCP protein"/>
    <property type="match status" value="1"/>
</dbReference>
<reference evidence="6" key="2">
    <citation type="journal article" date="2021" name="PeerJ">
        <title>Extensive microbial diversity within the chicken gut microbiome revealed by metagenomics and culture.</title>
        <authorList>
            <person name="Gilroy R."/>
            <person name="Ravi A."/>
            <person name="Getino M."/>
            <person name="Pursley I."/>
            <person name="Horton D.L."/>
            <person name="Alikhan N.F."/>
            <person name="Baker D."/>
            <person name="Gharbi K."/>
            <person name="Hall N."/>
            <person name="Watson M."/>
            <person name="Adriaenssens E.M."/>
            <person name="Foster-Nyarko E."/>
            <person name="Jarju S."/>
            <person name="Secka A."/>
            <person name="Antonio M."/>
            <person name="Oren A."/>
            <person name="Chaudhuri R.R."/>
            <person name="La Ragione R."/>
            <person name="Hildebrand F."/>
            <person name="Pallen M.J."/>
        </authorList>
    </citation>
    <scope>NUCLEOTIDE SEQUENCE</scope>
    <source>
        <strain evidence="6">ChiSjej4B22-9803</strain>
    </source>
</reference>